<feature type="domain" description="Nephrocystin 3-like N-terminal" evidence="4">
    <location>
        <begin position="190"/>
        <end position="231"/>
    </location>
</feature>
<evidence type="ECO:0008006" key="7">
    <source>
        <dbReference type="Google" id="ProtNLM"/>
    </source>
</evidence>
<keyword evidence="6" id="KW-1185">Reference proteome</keyword>
<comment type="caution">
    <text evidence="5">The sequence shown here is derived from an EMBL/GenBank/DDBJ whole genome shotgun (WGS) entry which is preliminary data.</text>
</comment>
<organism evidence="5 6">
    <name type="scientific">Recurvomyces mirabilis</name>
    <dbReference type="NCBI Taxonomy" id="574656"/>
    <lineage>
        <taxon>Eukaryota</taxon>
        <taxon>Fungi</taxon>
        <taxon>Dikarya</taxon>
        <taxon>Ascomycota</taxon>
        <taxon>Pezizomycotina</taxon>
        <taxon>Dothideomycetes</taxon>
        <taxon>Dothideomycetidae</taxon>
        <taxon>Mycosphaerellales</taxon>
        <taxon>Teratosphaeriaceae</taxon>
        <taxon>Recurvomyces</taxon>
    </lineage>
</organism>
<dbReference type="EMBL" id="JAUTXT010000012">
    <property type="protein sequence ID" value="KAK3675879.1"/>
    <property type="molecule type" value="Genomic_DNA"/>
</dbReference>
<dbReference type="Proteomes" id="UP001274830">
    <property type="component" value="Unassembled WGS sequence"/>
</dbReference>
<dbReference type="InterPro" id="IPR056884">
    <property type="entry name" value="NPHP3-like_N"/>
</dbReference>
<keyword evidence="1" id="KW-0677">Repeat</keyword>
<feature type="compositionally biased region" description="Polar residues" evidence="2">
    <location>
        <begin position="160"/>
        <end position="173"/>
    </location>
</feature>
<dbReference type="Pfam" id="PF06985">
    <property type="entry name" value="HET"/>
    <property type="match status" value="1"/>
</dbReference>
<dbReference type="PANTHER" id="PTHR24148">
    <property type="entry name" value="ANKYRIN REPEAT DOMAIN-CONTAINING PROTEIN 39 HOMOLOG-RELATED"/>
    <property type="match status" value="1"/>
</dbReference>
<dbReference type="Pfam" id="PF24883">
    <property type="entry name" value="NPHP3_N"/>
    <property type="match status" value="1"/>
</dbReference>
<name>A0AAE0WQD3_9PEZI</name>
<gene>
    <name evidence="5" type="ORF">LTR78_004071</name>
</gene>
<evidence type="ECO:0000313" key="6">
    <source>
        <dbReference type="Proteomes" id="UP001274830"/>
    </source>
</evidence>
<evidence type="ECO:0000256" key="1">
    <source>
        <dbReference type="ARBA" id="ARBA00022737"/>
    </source>
</evidence>
<protein>
    <recommendedName>
        <fullName evidence="7">Heterokaryon incompatibility domain-containing protein</fullName>
    </recommendedName>
</protein>
<sequence>MPDESWKAYVFERLPSERCIRTLQIRPGCDSAAISCDLETVDLDAKATPRYTALSYNWGNEAESRDIHVSERRISIRSNLHQALEGMRLPDEVRGVWVDELCINQADHQEIAAQVTLMANIFSLASQVVVWLAEQETHMDVERDVDELPSPPRRMAPPCTGTTCTGMEPQSFTKGEGDRPWHLDVEMDSCGDWLLQTTEYQRWEQEKSRFIWINRVTGCGKSTLVKSLHASERCANTDPRERLCGYLGMFTSSMPAVQYEWRADQYHSVLDEMTNLMQRADKDAQSREYYLNDQQTVRTALDAMASGQWFKRPWVLQEIYCASRDVEFWMGIEGRLLTVSVERDQELMAADQSRSHEIDVKPP</sequence>
<dbReference type="AlphaFoldDB" id="A0AAE0WQD3"/>
<feature type="region of interest" description="Disordered" evidence="2">
    <location>
        <begin position="143"/>
        <end position="178"/>
    </location>
</feature>
<evidence type="ECO:0000259" key="3">
    <source>
        <dbReference type="Pfam" id="PF06985"/>
    </source>
</evidence>
<evidence type="ECO:0000259" key="4">
    <source>
        <dbReference type="Pfam" id="PF24883"/>
    </source>
</evidence>
<dbReference type="PANTHER" id="PTHR24148:SF64">
    <property type="entry name" value="HETEROKARYON INCOMPATIBILITY DOMAIN-CONTAINING PROTEIN"/>
    <property type="match status" value="1"/>
</dbReference>
<evidence type="ECO:0000313" key="5">
    <source>
        <dbReference type="EMBL" id="KAK3675879.1"/>
    </source>
</evidence>
<evidence type="ECO:0000256" key="2">
    <source>
        <dbReference type="SAM" id="MobiDB-lite"/>
    </source>
</evidence>
<feature type="domain" description="Heterokaryon incompatibility" evidence="3">
    <location>
        <begin position="51"/>
        <end position="139"/>
    </location>
</feature>
<reference evidence="5" key="1">
    <citation type="submission" date="2023-07" db="EMBL/GenBank/DDBJ databases">
        <title>Black Yeasts Isolated from many extreme environments.</title>
        <authorList>
            <person name="Coleine C."/>
            <person name="Stajich J.E."/>
            <person name="Selbmann L."/>
        </authorList>
    </citation>
    <scope>NUCLEOTIDE SEQUENCE</scope>
    <source>
        <strain evidence="5">CCFEE 5485</strain>
    </source>
</reference>
<dbReference type="InterPro" id="IPR010730">
    <property type="entry name" value="HET"/>
</dbReference>
<dbReference type="InterPro" id="IPR052895">
    <property type="entry name" value="HetReg/Transcr_Mod"/>
</dbReference>
<proteinExistence type="predicted"/>
<accession>A0AAE0WQD3</accession>